<dbReference type="AlphaFoldDB" id="A0A0D7BM77"/>
<evidence type="ECO:0000313" key="2">
    <source>
        <dbReference type="Proteomes" id="UP000054007"/>
    </source>
</evidence>
<protein>
    <submittedName>
        <fullName evidence="1">Uncharacterized protein</fullName>
    </submittedName>
</protein>
<accession>A0A0D7BM77</accession>
<proteinExistence type="predicted"/>
<evidence type="ECO:0000313" key="1">
    <source>
        <dbReference type="EMBL" id="KIY71305.1"/>
    </source>
</evidence>
<dbReference type="EMBL" id="KN880456">
    <property type="protein sequence ID" value="KIY71305.1"/>
    <property type="molecule type" value="Genomic_DNA"/>
</dbReference>
<gene>
    <name evidence="1" type="ORF">CYLTODRAFT_134272</name>
</gene>
<dbReference type="Proteomes" id="UP000054007">
    <property type="component" value="Unassembled WGS sequence"/>
</dbReference>
<sequence length="169" mass="18703">MGANYSPSRPFLVSGRAPPYVSLVLLHHRSGHIAIGYQSGIEKYLSHHDVFPTGPSPAFPRWIRTGSEGQLILHRTCFEGVNPRKGKDTARLWALVACTTRLVCKPWEPMRLNSPFRKDSAARGLCSKRSTLADTQGRRPAQIMRPATCPDKNKVPLCVQSINTATGRV</sequence>
<organism evidence="1 2">
    <name type="scientific">Cylindrobasidium torrendii FP15055 ss-10</name>
    <dbReference type="NCBI Taxonomy" id="1314674"/>
    <lineage>
        <taxon>Eukaryota</taxon>
        <taxon>Fungi</taxon>
        <taxon>Dikarya</taxon>
        <taxon>Basidiomycota</taxon>
        <taxon>Agaricomycotina</taxon>
        <taxon>Agaricomycetes</taxon>
        <taxon>Agaricomycetidae</taxon>
        <taxon>Agaricales</taxon>
        <taxon>Marasmiineae</taxon>
        <taxon>Physalacriaceae</taxon>
        <taxon>Cylindrobasidium</taxon>
    </lineage>
</organism>
<name>A0A0D7BM77_9AGAR</name>
<keyword evidence="2" id="KW-1185">Reference proteome</keyword>
<reference evidence="1 2" key="1">
    <citation type="journal article" date="2015" name="Fungal Genet. Biol.">
        <title>Evolution of novel wood decay mechanisms in Agaricales revealed by the genome sequences of Fistulina hepatica and Cylindrobasidium torrendii.</title>
        <authorList>
            <person name="Floudas D."/>
            <person name="Held B.W."/>
            <person name="Riley R."/>
            <person name="Nagy L.G."/>
            <person name="Koehler G."/>
            <person name="Ransdell A.S."/>
            <person name="Younus H."/>
            <person name="Chow J."/>
            <person name="Chiniquy J."/>
            <person name="Lipzen A."/>
            <person name="Tritt A."/>
            <person name="Sun H."/>
            <person name="Haridas S."/>
            <person name="LaButti K."/>
            <person name="Ohm R.A."/>
            <person name="Kues U."/>
            <person name="Blanchette R.A."/>
            <person name="Grigoriev I.V."/>
            <person name="Minto R.E."/>
            <person name="Hibbett D.S."/>
        </authorList>
    </citation>
    <scope>NUCLEOTIDE SEQUENCE [LARGE SCALE GENOMIC DNA]</scope>
    <source>
        <strain evidence="1 2">FP15055 ss-10</strain>
    </source>
</reference>